<dbReference type="CDD" id="cd24032">
    <property type="entry name" value="ASKHA_NBD_TsaB"/>
    <property type="match status" value="1"/>
</dbReference>
<reference evidence="2" key="1">
    <citation type="submission" date="2019-08" db="EMBL/GenBank/DDBJ databases">
        <authorList>
            <person name="Kucharzyk K."/>
            <person name="Murdoch R.W."/>
            <person name="Higgins S."/>
            <person name="Loffler F."/>
        </authorList>
    </citation>
    <scope>NUCLEOTIDE SEQUENCE</scope>
</reference>
<gene>
    <name evidence="2" type="ORF">SDC9_59999</name>
</gene>
<feature type="domain" description="Gcp-like" evidence="1">
    <location>
        <begin position="36"/>
        <end position="162"/>
    </location>
</feature>
<dbReference type="AlphaFoldDB" id="A0A644XBQ5"/>
<dbReference type="Gene3D" id="3.30.420.40">
    <property type="match status" value="2"/>
</dbReference>
<dbReference type="InterPro" id="IPR000905">
    <property type="entry name" value="Gcp-like_dom"/>
</dbReference>
<comment type="caution">
    <text evidence="2">The sequence shown here is derived from an EMBL/GenBank/DDBJ whole genome shotgun (WGS) entry which is preliminary data.</text>
</comment>
<dbReference type="NCBIfam" id="TIGR03725">
    <property type="entry name" value="T6A_YeaZ"/>
    <property type="match status" value="1"/>
</dbReference>
<protein>
    <recommendedName>
        <fullName evidence="1">Gcp-like domain-containing protein</fullName>
    </recommendedName>
</protein>
<accession>A0A644XBQ5</accession>
<sequence>MNILSCDTSTEVMHLCLARFEEGRKNSYEVRVLTSANKHSELLVPAILDLCEHNAITLKELDLLVCTSGPGSFTGLRIAMSTLKGISLATGIPMVTIPTLEAYQGCISSYPHAILAVIDAKKKRFYTALFQNGKRLTPDLDLEINQIEDLLAMHPDALLTGSDAACLASKLSKPYTVDESAQLNLSFVLCTLGKKRFEDFGAEALDCGPAYVRKSDAEIALQETIKSLEETHD</sequence>
<evidence type="ECO:0000313" key="2">
    <source>
        <dbReference type="EMBL" id="MPM13640.1"/>
    </source>
</evidence>
<organism evidence="2">
    <name type="scientific">bioreactor metagenome</name>
    <dbReference type="NCBI Taxonomy" id="1076179"/>
    <lineage>
        <taxon>unclassified sequences</taxon>
        <taxon>metagenomes</taxon>
        <taxon>ecological metagenomes</taxon>
    </lineage>
</organism>
<dbReference type="EMBL" id="VSSQ01002150">
    <property type="protein sequence ID" value="MPM13640.1"/>
    <property type="molecule type" value="Genomic_DNA"/>
</dbReference>
<name>A0A644XBQ5_9ZZZZ</name>
<dbReference type="InterPro" id="IPR022496">
    <property type="entry name" value="T6A_TsaB"/>
</dbReference>
<dbReference type="SUPFAM" id="SSF53067">
    <property type="entry name" value="Actin-like ATPase domain"/>
    <property type="match status" value="1"/>
</dbReference>
<dbReference type="Pfam" id="PF00814">
    <property type="entry name" value="TsaD"/>
    <property type="match status" value="1"/>
</dbReference>
<proteinExistence type="predicted"/>
<dbReference type="GO" id="GO:0002949">
    <property type="term" value="P:tRNA threonylcarbamoyladenosine modification"/>
    <property type="evidence" value="ECO:0007669"/>
    <property type="project" value="InterPro"/>
</dbReference>
<evidence type="ECO:0000259" key="1">
    <source>
        <dbReference type="Pfam" id="PF00814"/>
    </source>
</evidence>
<dbReference type="InterPro" id="IPR043129">
    <property type="entry name" value="ATPase_NBD"/>
</dbReference>